<dbReference type="RefSeq" id="WP_310537960.1">
    <property type="nucleotide sequence ID" value="NZ_BAAAOC010000005.1"/>
</dbReference>
<protein>
    <submittedName>
        <fullName evidence="8">HTTM domain-containing protein</fullName>
    </submittedName>
</protein>
<reference evidence="9" key="1">
    <citation type="submission" date="2023-07" db="EMBL/GenBank/DDBJ databases">
        <title>Description of three actinobacteria isolated from air of manufacturing shop in a pharmaceutical factory.</title>
        <authorList>
            <person name="Zhang D.-F."/>
        </authorList>
    </citation>
    <scope>NUCLEOTIDE SEQUENCE [LARGE SCALE GENOMIC DNA]</scope>
    <source>
        <strain evidence="9">CCTCC AB 207010</strain>
    </source>
</reference>
<feature type="transmembrane region" description="Helical" evidence="6">
    <location>
        <begin position="32"/>
        <end position="53"/>
    </location>
</feature>
<name>A0ABU1FV92_9MICC</name>
<organism evidence="8 9">
    <name type="scientific">Nesterenkonia flava</name>
    <dbReference type="NCBI Taxonomy" id="469799"/>
    <lineage>
        <taxon>Bacteria</taxon>
        <taxon>Bacillati</taxon>
        <taxon>Actinomycetota</taxon>
        <taxon>Actinomycetes</taxon>
        <taxon>Micrococcales</taxon>
        <taxon>Micrococcaceae</taxon>
        <taxon>Nesterenkonia</taxon>
    </lineage>
</organism>
<evidence type="ECO:0000256" key="4">
    <source>
        <dbReference type="ARBA" id="ARBA00023136"/>
    </source>
</evidence>
<evidence type="ECO:0000256" key="5">
    <source>
        <dbReference type="SAM" id="MobiDB-lite"/>
    </source>
</evidence>
<feature type="transmembrane region" description="Helical" evidence="6">
    <location>
        <begin position="283"/>
        <end position="304"/>
    </location>
</feature>
<feature type="transmembrane region" description="Helical" evidence="6">
    <location>
        <begin position="181"/>
        <end position="210"/>
    </location>
</feature>
<evidence type="ECO:0000256" key="6">
    <source>
        <dbReference type="SAM" id="Phobius"/>
    </source>
</evidence>
<feature type="domain" description="HTTM-like" evidence="7">
    <location>
        <begin position="29"/>
        <end position="320"/>
    </location>
</feature>
<gene>
    <name evidence="8" type="ORF">RH857_10670</name>
</gene>
<feature type="compositionally biased region" description="Basic and acidic residues" evidence="5">
    <location>
        <begin position="338"/>
        <end position="357"/>
    </location>
</feature>
<evidence type="ECO:0000256" key="1">
    <source>
        <dbReference type="ARBA" id="ARBA00004127"/>
    </source>
</evidence>
<dbReference type="InterPro" id="IPR011020">
    <property type="entry name" value="HTTM-like"/>
</dbReference>
<feature type="region of interest" description="Disordered" evidence="5">
    <location>
        <begin position="336"/>
        <end position="368"/>
    </location>
</feature>
<comment type="subcellular location">
    <subcellularLocation>
        <location evidence="1">Endomembrane system</location>
        <topology evidence="1">Multi-pass membrane protein</topology>
    </subcellularLocation>
</comment>
<proteinExistence type="predicted"/>
<keyword evidence="4 6" id="KW-0472">Membrane</keyword>
<feature type="transmembrane region" description="Helical" evidence="6">
    <location>
        <begin position="255"/>
        <end position="276"/>
    </location>
</feature>
<feature type="transmembrane region" description="Helical" evidence="6">
    <location>
        <begin position="92"/>
        <end position="112"/>
    </location>
</feature>
<keyword evidence="3 6" id="KW-1133">Transmembrane helix</keyword>
<evidence type="ECO:0000313" key="9">
    <source>
        <dbReference type="Proteomes" id="UP001260872"/>
    </source>
</evidence>
<dbReference type="Proteomes" id="UP001260872">
    <property type="component" value="Unassembled WGS sequence"/>
</dbReference>
<dbReference type="SMART" id="SM00752">
    <property type="entry name" value="HTTM"/>
    <property type="match status" value="1"/>
</dbReference>
<dbReference type="PANTHER" id="PTHR39535:SF2">
    <property type="entry name" value="HTTM DOMAIN-CONTAINING PROTEIN"/>
    <property type="match status" value="1"/>
</dbReference>
<accession>A0ABU1FV92</accession>
<dbReference type="EMBL" id="JAVKGT010000029">
    <property type="protein sequence ID" value="MDR5712587.1"/>
    <property type="molecule type" value="Genomic_DNA"/>
</dbReference>
<dbReference type="InterPro" id="IPR052964">
    <property type="entry name" value="Sporulation_signal_mat"/>
</dbReference>
<keyword evidence="2 6" id="KW-0812">Transmembrane</keyword>
<evidence type="ECO:0000256" key="2">
    <source>
        <dbReference type="ARBA" id="ARBA00022692"/>
    </source>
</evidence>
<sequence length="368" mass="41197">MSVSAVKSGAAVWRAIGSWTERGQAWLLLHKHALYGLSATRVLVGVAVLGLLLSNFPARHVLWGPGSFWAEPFRENSDFGALLGLYEGSGPLLFTAQYLVLIALTVAVILGWRTRLSTILLVIGLAALVERADTVGDQGDNIARIGLTFMVLMTTNAHWSLDARRRRLGQERGVRTLWERIWYGAPFLPGWFTTLLHNAALIALACQLFILYTASALFKVQGNLWQEGTALYYPLALHEYAVYPWLNALVYDNPYILTVATYFSVYVQLFFAVGLLHPLTRRLAILGVILLHGGIAVMMGLPWFSLAMLAFDAIFVTHRTWHWIERRLIGLAGKMKRRAGEPPSREDQEQVPHDGARRPSRRTQQQPV</sequence>
<comment type="caution">
    <text evidence="8">The sequence shown here is derived from an EMBL/GenBank/DDBJ whole genome shotgun (WGS) entry which is preliminary data.</text>
</comment>
<keyword evidence="9" id="KW-1185">Reference proteome</keyword>
<evidence type="ECO:0000259" key="7">
    <source>
        <dbReference type="SMART" id="SM00752"/>
    </source>
</evidence>
<dbReference type="PANTHER" id="PTHR39535">
    <property type="entry name" value="SPORULATION-DELAYING PROTEIN SDPB"/>
    <property type="match status" value="1"/>
</dbReference>
<evidence type="ECO:0000313" key="8">
    <source>
        <dbReference type="EMBL" id="MDR5712587.1"/>
    </source>
</evidence>
<evidence type="ECO:0000256" key="3">
    <source>
        <dbReference type="ARBA" id="ARBA00022989"/>
    </source>
</evidence>